<sequence>MRAEKVEICKNKLKGSPEEVTFLIATQEFGFQFYKRTQSSMFVKEIDSSAVEVKSIIFDRLGDGGRTYQHATTMHLENYAEDGLRTMAFAYRKIKNSEYEEWISSFAKAKSIIGPQRKEKLETVSETIEKELVLLGAVAVDEKLQDRVANTHKQESKYGSSQGARRRLLPYCRQLKSPYPKNVFYDQEEHVPAPGS</sequence>
<dbReference type="SUPFAM" id="SSF81660">
    <property type="entry name" value="Metal cation-transporting ATPase, ATP-binding domain N"/>
    <property type="match status" value="1"/>
</dbReference>
<gene>
    <name evidence="1" type="ORF">CTI12_AA533840</name>
</gene>
<dbReference type="Pfam" id="PF13246">
    <property type="entry name" value="Cation_ATPase"/>
    <property type="match status" value="1"/>
</dbReference>
<dbReference type="EMBL" id="PKPP01011747">
    <property type="protein sequence ID" value="PWA43581.1"/>
    <property type="molecule type" value="Genomic_DNA"/>
</dbReference>
<comment type="caution">
    <text evidence="1">The sequence shown here is derived from an EMBL/GenBank/DDBJ whole genome shotgun (WGS) entry which is preliminary data.</text>
</comment>
<protein>
    <submittedName>
        <fullName evidence="1">P-type ATPase, HAD-like domain protein</fullName>
    </submittedName>
</protein>
<dbReference type="Gene3D" id="3.40.1110.10">
    <property type="entry name" value="Calcium-transporting ATPase, cytoplasmic domain N"/>
    <property type="match status" value="1"/>
</dbReference>
<reference evidence="1 2" key="1">
    <citation type="journal article" date="2018" name="Mol. Plant">
        <title>The genome of Artemisia annua provides insight into the evolution of Asteraceae family and artemisinin biosynthesis.</title>
        <authorList>
            <person name="Shen Q."/>
            <person name="Zhang L."/>
            <person name="Liao Z."/>
            <person name="Wang S."/>
            <person name="Yan T."/>
            <person name="Shi P."/>
            <person name="Liu M."/>
            <person name="Fu X."/>
            <person name="Pan Q."/>
            <person name="Wang Y."/>
            <person name="Lv Z."/>
            <person name="Lu X."/>
            <person name="Zhang F."/>
            <person name="Jiang W."/>
            <person name="Ma Y."/>
            <person name="Chen M."/>
            <person name="Hao X."/>
            <person name="Li L."/>
            <person name="Tang Y."/>
            <person name="Lv G."/>
            <person name="Zhou Y."/>
            <person name="Sun X."/>
            <person name="Brodelius P.E."/>
            <person name="Rose J.K.C."/>
            <person name="Tang K."/>
        </authorList>
    </citation>
    <scope>NUCLEOTIDE SEQUENCE [LARGE SCALE GENOMIC DNA]</scope>
    <source>
        <strain evidence="2">cv. Huhao1</strain>
        <tissue evidence="1">Leaf</tissue>
    </source>
</reference>
<dbReference type="AlphaFoldDB" id="A0A2U1L3L4"/>
<evidence type="ECO:0000313" key="1">
    <source>
        <dbReference type="EMBL" id="PWA43581.1"/>
    </source>
</evidence>
<dbReference type="GO" id="GO:0045332">
    <property type="term" value="P:phospholipid translocation"/>
    <property type="evidence" value="ECO:0007669"/>
    <property type="project" value="TreeGrafter"/>
</dbReference>
<dbReference type="PANTHER" id="PTHR24092:SF157">
    <property type="entry name" value="PHOSPHOLIPID-TRANSPORTING ATPASE"/>
    <property type="match status" value="1"/>
</dbReference>
<dbReference type="OrthoDB" id="1434278at2759"/>
<dbReference type="STRING" id="35608.A0A2U1L3L4"/>
<dbReference type="GO" id="GO:0140326">
    <property type="term" value="F:ATPase-coupled intramembrane lipid transporter activity"/>
    <property type="evidence" value="ECO:0007669"/>
    <property type="project" value="TreeGrafter"/>
</dbReference>
<organism evidence="1 2">
    <name type="scientific">Artemisia annua</name>
    <name type="common">Sweet wormwood</name>
    <dbReference type="NCBI Taxonomy" id="35608"/>
    <lineage>
        <taxon>Eukaryota</taxon>
        <taxon>Viridiplantae</taxon>
        <taxon>Streptophyta</taxon>
        <taxon>Embryophyta</taxon>
        <taxon>Tracheophyta</taxon>
        <taxon>Spermatophyta</taxon>
        <taxon>Magnoliopsida</taxon>
        <taxon>eudicotyledons</taxon>
        <taxon>Gunneridae</taxon>
        <taxon>Pentapetalae</taxon>
        <taxon>asterids</taxon>
        <taxon>campanulids</taxon>
        <taxon>Asterales</taxon>
        <taxon>Asteraceae</taxon>
        <taxon>Asteroideae</taxon>
        <taxon>Anthemideae</taxon>
        <taxon>Artemisiinae</taxon>
        <taxon>Artemisia</taxon>
    </lineage>
</organism>
<dbReference type="InterPro" id="IPR023299">
    <property type="entry name" value="ATPase_P-typ_cyto_dom_N"/>
</dbReference>
<dbReference type="GO" id="GO:0005886">
    <property type="term" value="C:plasma membrane"/>
    <property type="evidence" value="ECO:0007669"/>
    <property type="project" value="TreeGrafter"/>
</dbReference>
<dbReference type="Proteomes" id="UP000245207">
    <property type="component" value="Unassembled WGS sequence"/>
</dbReference>
<name>A0A2U1L3L4_ARTAN</name>
<dbReference type="GO" id="GO:0000166">
    <property type="term" value="F:nucleotide binding"/>
    <property type="evidence" value="ECO:0007669"/>
    <property type="project" value="InterPro"/>
</dbReference>
<proteinExistence type="predicted"/>
<dbReference type="PANTHER" id="PTHR24092">
    <property type="entry name" value="PROBABLE PHOSPHOLIPID-TRANSPORTING ATPASE"/>
    <property type="match status" value="1"/>
</dbReference>
<keyword evidence="2" id="KW-1185">Reference proteome</keyword>
<accession>A0A2U1L3L4</accession>
<evidence type="ECO:0000313" key="2">
    <source>
        <dbReference type="Proteomes" id="UP000245207"/>
    </source>
</evidence>